<comment type="caution">
    <text evidence="2">The sequence shown here is derived from an EMBL/GenBank/DDBJ whole genome shotgun (WGS) entry which is preliminary data.</text>
</comment>
<sequence length="538" mass="56812">MTLTLADVERWDPASIRSVFDAAIKRAHGTRTAAAALTETMSLFDFGGDTAEAAHAATHHTTLVLDSHADACEVVARAAEKSTDEVTRIKLQLSRIRDTARDSRLVINDATGVALPPSDLSSFSAADQLRIIDAAVGLTANIKRLLADAEIADEDLAAAIRGADGDLSPEQVATQLSHLPPKMPALPAPGSPPAEVSKWWHGLTPGQQDRVKEWFGASLRNLDGIPTDIRNELNVAVLQHEIARLQQGWYDGYGVWHTNTDKLADLKALRDTLAGQPGTSLILLETRSHPRKVLAALAVGDVDNAERVGVTVGGLNTRVSSSVNQMVREAATQRDKAAELRARAGLPNPDAVASVAWLGYDAPGNLKDVAQDWLARKGSGPLNNFYKGLAAASNVPNQHITAFGHSYGSLITSLALQRGAPVSDVVFYGSPGIEVTDAARLGVAPGHAFYEVGINDFVAETISELGAFGAAPQDVPGMAELSVGTGIAPGGARGDGLLHERAYGHSEYARDGSNNQLRMSGYNMAAVLAGLPDDVIKP</sequence>
<organism evidence="2 3">
    <name type="scientific">Mycobacterium angelicum</name>
    <dbReference type="NCBI Taxonomy" id="470074"/>
    <lineage>
        <taxon>Bacteria</taxon>
        <taxon>Bacillati</taxon>
        <taxon>Actinomycetota</taxon>
        <taxon>Actinomycetes</taxon>
        <taxon>Mycobacteriales</taxon>
        <taxon>Mycobacteriaceae</taxon>
        <taxon>Mycobacterium</taxon>
    </lineage>
</organism>
<evidence type="ECO:0000313" key="2">
    <source>
        <dbReference type="EMBL" id="ORA23346.1"/>
    </source>
</evidence>
<evidence type="ECO:0000313" key="3">
    <source>
        <dbReference type="Proteomes" id="UP000192284"/>
    </source>
</evidence>
<dbReference type="InterPro" id="IPR010427">
    <property type="entry name" value="DUF1023"/>
</dbReference>
<dbReference type="Proteomes" id="UP000192284">
    <property type="component" value="Unassembled WGS sequence"/>
</dbReference>
<accession>A0A1X0A0S5</accession>
<dbReference type="SUPFAM" id="SSF53474">
    <property type="entry name" value="alpha/beta-Hydrolases"/>
    <property type="match status" value="1"/>
</dbReference>
<reference evidence="2 3" key="1">
    <citation type="submission" date="2017-02" db="EMBL/GenBank/DDBJ databases">
        <title>The new phylogeny of genus Mycobacterium.</title>
        <authorList>
            <person name="Tortoli E."/>
            <person name="Trovato A."/>
            <person name="Cirillo D.M."/>
        </authorList>
    </citation>
    <scope>NUCLEOTIDE SEQUENCE [LARGE SCALE GENOMIC DNA]</scope>
    <source>
        <strain evidence="2 3">DSM 45057</strain>
    </source>
</reference>
<keyword evidence="3" id="KW-1185">Reference proteome</keyword>
<dbReference type="Pfam" id="PF06259">
    <property type="entry name" value="Abhydrolase_8"/>
    <property type="match status" value="1"/>
</dbReference>
<dbReference type="RefSeq" id="WP_139801537.1">
    <property type="nucleotide sequence ID" value="NZ_JACKTS010000023.1"/>
</dbReference>
<gene>
    <name evidence="2" type="ORF">BST12_07745</name>
</gene>
<dbReference type="InterPro" id="IPR029058">
    <property type="entry name" value="AB_hydrolase_fold"/>
</dbReference>
<dbReference type="AlphaFoldDB" id="A0A1X0A0S5"/>
<evidence type="ECO:0000259" key="1">
    <source>
        <dbReference type="Pfam" id="PF06259"/>
    </source>
</evidence>
<protein>
    <recommendedName>
        <fullName evidence="1">DUF1023 domain-containing protein</fullName>
    </recommendedName>
</protein>
<dbReference type="OrthoDB" id="5969911at2"/>
<proteinExistence type="predicted"/>
<name>A0A1X0A0S5_MYCAN</name>
<dbReference type="EMBL" id="MVHE01000007">
    <property type="protein sequence ID" value="ORA23346.1"/>
    <property type="molecule type" value="Genomic_DNA"/>
</dbReference>
<feature type="domain" description="DUF1023" evidence="1">
    <location>
        <begin position="291"/>
        <end position="465"/>
    </location>
</feature>